<evidence type="ECO:0000313" key="6">
    <source>
        <dbReference type="Proteomes" id="UP001597063"/>
    </source>
</evidence>
<dbReference type="InterPro" id="IPR003399">
    <property type="entry name" value="Mce/MlaD"/>
</dbReference>
<dbReference type="PANTHER" id="PTHR33371:SF18">
    <property type="entry name" value="MCE-FAMILY PROTEIN MCE3C"/>
    <property type="match status" value="1"/>
</dbReference>
<evidence type="ECO:0000313" key="5">
    <source>
        <dbReference type="EMBL" id="MFD0685655.1"/>
    </source>
</evidence>
<evidence type="ECO:0000259" key="3">
    <source>
        <dbReference type="Pfam" id="PF02470"/>
    </source>
</evidence>
<dbReference type="PRINTS" id="PR01782">
    <property type="entry name" value="MCEVIRFACTOR"/>
</dbReference>
<dbReference type="NCBIfam" id="TIGR00996">
    <property type="entry name" value="Mtu_fam_mce"/>
    <property type="match status" value="1"/>
</dbReference>
<dbReference type="RefSeq" id="WP_131756101.1">
    <property type="nucleotide sequence ID" value="NZ_CAACUY010000012.1"/>
</dbReference>
<feature type="domain" description="Mce/MlaD" evidence="3">
    <location>
        <begin position="40"/>
        <end position="114"/>
    </location>
</feature>
<name>A0ABW2XJ61_9ACTN</name>
<proteinExistence type="predicted"/>
<organism evidence="5 6">
    <name type="scientific">Actinomadura fibrosa</name>
    <dbReference type="NCBI Taxonomy" id="111802"/>
    <lineage>
        <taxon>Bacteria</taxon>
        <taxon>Bacillati</taxon>
        <taxon>Actinomycetota</taxon>
        <taxon>Actinomycetes</taxon>
        <taxon>Streptosporangiales</taxon>
        <taxon>Thermomonosporaceae</taxon>
        <taxon>Actinomadura</taxon>
    </lineage>
</organism>
<dbReference type="Proteomes" id="UP001597063">
    <property type="component" value="Unassembled WGS sequence"/>
</dbReference>
<evidence type="ECO:0000256" key="1">
    <source>
        <dbReference type="SAM" id="MobiDB-lite"/>
    </source>
</evidence>
<feature type="compositionally biased region" description="Gly residues" evidence="1">
    <location>
        <begin position="344"/>
        <end position="356"/>
    </location>
</feature>
<feature type="region of interest" description="Disordered" evidence="1">
    <location>
        <begin position="319"/>
        <end position="368"/>
    </location>
</feature>
<protein>
    <submittedName>
        <fullName evidence="5">MCE family protein</fullName>
    </submittedName>
</protein>
<evidence type="ECO:0000256" key="2">
    <source>
        <dbReference type="SAM" id="Phobius"/>
    </source>
</evidence>
<dbReference type="Pfam" id="PF11887">
    <property type="entry name" value="Mce4_CUP1"/>
    <property type="match status" value="1"/>
</dbReference>
<keyword evidence="2" id="KW-0812">Transmembrane</keyword>
<dbReference type="PANTHER" id="PTHR33371">
    <property type="entry name" value="INTERMEMBRANE PHOSPHOLIPID TRANSPORT SYSTEM BINDING PROTEIN MLAD-RELATED"/>
    <property type="match status" value="1"/>
</dbReference>
<dbReference type="Pfam" id="PF02470">
    <property type="entry name" value="MlaD"/>
    <property type="match status" value="1"/>
</dbReference>
<accession>A0ABW2XJ61</accession>
<gene>
    <name evidence="5" type="ORF">ACFQZM_14180</name>
</gene>
<keyword evidence="2" id="KW-1133">Transmembrane helix</keyword>
<keyword evidence="2" id="KW-0472">Membrane</keyword>
<feature type="domain" description="Mammalian cell entry C-terminal" evidence="4">
    <location>
        <begin position="121"/>
        <end position="302"/>
    </location>
</feature>
<feature type="compositionally biased region" description="Gly residues" evidence="1">
    <location>
        <begin position="327"/>
        <end position="336"/>
    </location>
</feature>
<evidence type="ECO:0000259" key="4">
    <source>
        <dbReference type="Pfam" id="PF11887"/>
    </source>
</evidence>
<dbReference type="InterPro" id="IPR005693">
    <property type="entry name" value="Mce"/>
</dbReference>
<dbReference type="EMBL" id="JBHTGP010000006">
    <property type="protein sequence ID" value="MFD0685655.1"/>
    <property type="molecule type" value="Genomic_DNA"/>
</dbReference>
<sequence length="368" mass="39993">MRVPFRERNPVPIGLTAFAIIIVLLVLAMNLENIPFISGGTTHTAAFKEAAGLKPDEEVRVAGVKVGKVTALDLDGDHVKVTFKVDDGVKLGDRTEADIKIKTVLGAHFLSLTPRGTGRLGRNIPVERTHTPFEVVPAISELTQRVSKIDYKEVAKSFDVLSDTFKNSPEEIRASLQGLRRLSDTVASRDDELHELAGKAKDVSQLLADRNQDFAKLVDDGDKVLQAVQARRAVIHQLLINTVTLSQQVNALIKENEGQIRPMLDNLAKVNRILLKNQDNLDRILQLFAPFARQFSDVTGTGRWFDSFIQNLLPIPASIQNPSSATGGTGTQGGTGTKKQGSQGSRGTGQKQGGQTGNQSNNPLPFLP</sequence>
<reference evidence="6" key="1">
    <citation type="journal article" date="2019" name="Int. J. Syst. Evol. Microbiol.">
        <title>The Global Catalogue of Microorganisms (GCM) 10K type strain sequencing project: providing services to taxonomists for standard genome sequencing and annotation.</title>
        <authorList>
            <consortium name="The Broad Institute Genomics Platform"/>
            <consortium name="The Broad Institute Genome Sequencing Center for Infectious Disease"/>
            <person name="Wu L."/>
            <person name="Ma J."/>
        </authorList>
    </citation>
    <scope>NUCLEOTIDE SEQUENCE [LARGE SCALE GENOMIC DNA]</scope>
    <source>
        <strain evidence="6">JCM 9371</strain>
    </source>
</reference>
<dbReference type="InterPro" id="IPR024516">
    <property type="entry name" value="Mce_C"/>
</dbReference>
<feature type="transmembrane region" description="Helical" evidence="2">
    <location>
        <begin position="12"/>
        <end position="31"/>
    </location>
</feature>
<comment type="caution">
    <text evidence="5">The sequence shown here is derived from an EMBL/GenBank/DDBJ whole genome shotgun (WGS) entry which is preliminary data.</text>
</comment>
<keyword evidence="6" id="KW-1185">Reference proteome</keyword>
<dbReference type="InterPro" id="IPR052336">
    <property type="entry name" value="MlaD_Phospholipid_Transporter"/>
</dbReference>